<keyword evidence="9" id="KW-1185">Reference proteome</keyword>
<keyword evidence="6" id="KW-0963">Cytoplasm</keyword>
<evidence type="ECO:0000256" key="4">
    <source>
        <dbReference type="ARBA" id="ARBA00023014"/>
    </source>
</evidence>
<organism evidence="8 9">
    <name type="scientific">Cytobacillus stercorigallinarum</name>
    <dbReference type="NCBI Taxonomy" id="2762240"/>
    <lineage>
        <taxon>Bacteria</taxon>
        <taxon>Bacillati</taxon>
        <taxon>Bacillota</taxon>
        <taxon>Bacilli</taxon>
        <taxon>Bacillales</taxon>
        <taxon>Bacillaceae</taxon>
        <taxon>Cytobacillus</taxon>
    </lineage>
</organism>
<dbReference type="Gene3D" id="3.40.50.620">
    <property type="entry name" value="HUPs"/>
    <property type="match status" value="1"/>
</dbReference>
<dbReference type="EC" id="1.8.4.10" evidence="6"/>
<evidence type="ECO:0000313" key="9">
    <source>
        <dbReference type="Proteomes" id="UP000657931"/>
    </source>
</evidence>
<gene>
    <name evidence="6" type="primary">cysH</name>
    <name evidence="8" type="ORF">H9655_05070</name>
</gene>
<evidence type="ECO:0000256" key="6">
    <source>
        <dbReference type="HAMAP-Rule" id="MF_00063"/>
    </source>
</evidence>
<dbReference type="GO" id="GO:0004604">
    <property type="term" value="F:phosphoadenylyl-sulfate reductase (thioredoxin) activity"/>
    <property type="evidence" value="ECO:0007669"/>
    <property type="project" value="UniProtKB-EC"/>
</dbReference>
<comment type="function">
    <text evidence="6">Catalyzes the formation of sulfite from adenosine 5'-phosphosulfate (APS) using thioredoxin as an electron donor.</text>
</comment>
<dbReference type="SUPFAM" id="SSF52402">
    <property type="entry name" value="Adenine nucleotide alpha hydrolases-like"/>
    <property type="match status" value="1"/>
</dbReference>
<comment type="catalytic activity">
    <reaction evidence="6">
        <text>[thioredoxin]-disulfide + sulfite + AMP + 2 H(+) = adenosine 5'-phosphosulfate + [thioredoxin]-dithiol</text>
        <dbReference type="Rhea" id="RHEA:21976"/>
        <dbReference type="Rhea" id="RHEA-COMP:10698"/>
        <dbReference type="Rhea" id="RHEA-COMP:10700"/>
        <dbReference type="ChEBI" id="CHEBI:15378"/>
        <dbReference type="ChEBI" id="CHEBI:17359"/>
        <dbReference type="ChEBI" id="CHEBI:29950"/>
        <dbReference type="ChEBI" id="CHEBI:50058"/>
        <dbReference type="ChEBI" id="CHEBI:58243"/>
        <dbReference type="ChEBI" id="CHEBI:456215"/>
        <dbReference type="EC" id="1.8.4.10"/>
    </reaction>
</comment>
<dbReference type="PIRSF" id="PIRSF000857">
    <property type="entry name" value="PAPS_reductase"/>
    <property type="match status" value="1"/>
</dbReference>
<evidence type="ECO:0000256" key="2">
    <source>
        <dbReference type="ARBA" id="ARBA00023002"/>
    </source>
</evidence>
<feature type="domain" description="Phosphoadenosine phosphosulphate reductase" evidence="7">
    <location>
        <begin position="41"/>
        <end position="213"/>
    </location>
</feature>
<feature type="binding site" evidence="6">
    <location>
        <position position="125"/>
    </location>
    <ligand>
        <name>[4Fe-4S] cluster</name>
        <dbReference type="ChEBI" id="CHEBI:49883"/>
    </ligand>
</feature>
<feature type="binding site" evidence="6">
    <location>
        <position position="124"/>
    </location>
    <ligand>
        <name>[4Fe-4S] cluster</name>
        <dbReference type="ChEBI" id="CHEBI:49883"/>
    </ligand>
</feature>
<keyword evidence="2 6" id="KW-0560">Oxidoreductase</keyword>
<dbReference type="NCBIfam" id="NF002537">
    <property type="entry name" value="PRK02090.1"/>
    <property type="match status" value="1"/>
</dbReference>
<sequence length="239" mass="27813">MQQAITYEYWQDISASFTTDDHSKGALSVLEWAYHTYNEDEIVYASSFGAEAIVLIDLITQIKREAKLVFLDTDLHFPETYQVIEDIKKRFPALQVEMKKPHLTLDEQAARYESALWKKDPNQCCQIRKILPLQEAMVGKKAWISGLRREQSPTRKHTNFVNRDEKFTNIKICPLIHWRTKDVWDYIKEKQLPYNALHDVNYPSIGCFPCTQPTNEDADSRAGRWQGLTKTECGLHTNS</sequence>
<proteinExistence type="inferred from homology"/>
<comment type="subcellular location">
    <subcellularLocation>
        <location evidence="6">Cytoplasm</location>
    </subcellularLocation>
</comment>
<name>A0ABR8QLJ4_9BACI</name>
<evidence type="ECO:0000256" key="3">
    <source>
        <dbReference type="ARBA" id="ARBA00023004"/>
    </source>
</evidence>
<dbReference type="CDD" id="cd23945">
    <property type="entry name" value="PAPS_reductase"/>
    <property type="match status" value="1"/>
</dbReference>
<dbReference type="EMBL" id="JACSQT010000002">
    <property type="protein sequence ID" value="MBD7936390.1"/>
    <property type="molecule type" value="Genomic_DNA"/>
</dbReference>
<dbReference type="PANTHER" id="PTHR46509">
    <property type="entry name" value="PHOSPHOADENOSINE PHOSPHOSULFATE REDUCTASE"/>
    <property type="match status" value="1"/>
</dbReference>
<dbReference type="Pfam" id="PF01507">
    <property type="entry name" value="PAPS_reduct"/>
    <property type="match status" value="1"/>
</dbReference>
<evidence type="ECO:0000256" key="1">
    <source>
        <dbReference type="ARBA" id="ARBA00009732"/>
    </source>
</evidence>
<reference evidence="8 9" key="1">
    <citation type="submission" date="2020-08" db="EMBL/GenBank/DDBJ databases">
        <title>A Genomic Blueprint of the Chicken Gut Microbiome.</title>
        <authorList>
            <person name="Gilroy R."/>
            <person name="Ravi A."/>
            <person name="Getino M."/>
            <person name="Pursley I."/>
            <person name="Horton D.L."/>
            <person name="Alikhan N.-F."/>
            <person name="Baker D."/>
            <person name="Gharbi K."/>
            <person name="Hall N."/>
            <person name="Watson M."/>
            <person name="Adriaenssens E.M."/>
            <person name="Foster-Nyarko E."/>
            <person name="Jarju S."/>
            <person name="Secka A."/>
            <person name="Antonio M."/>
            <person name="Oren A."/>
            <person name="Chaudhuri R."/>
            <person name="La Ragione R.M."/>
            <person name="Hildebrand F."/>
            <person name="Pallen M.J."/>
        </authorList>
    </citation>
    <scope>NUCLEOTIDE SEQUENCE [LARGE SCALE GENOMIC DNA]</scope>
    <source>
        <strain evidence="8 9">Sa5YUA1</strain>
    </source>
</reference>
<dbReference type="InterPro" id="IPR002500">
    <property type="entry name" value="PAPS_reduct_dom"/>
</dbReference>
<dbReference type="HAMAP" id="MF_00063">
    <property type="entry name" value="CysH"/>
    <property type="match status" value="1"/>
</dbReference>
<dbReference type="RefSeq" id="WP_191811588.1">
    <property type="nucleotide sequence ID" value="NZ_JACSQT010000002.1"/>
</dbReference>
<comment type="similarity">
    <text evidence="1 6">Belongs to the PAPS reductase family. CysH subfamily.</text>
</comment>
<feature type="binding site" evidence="6">
    <location>
        <position position="207"/>
    </location>
    <ligand>
        <name>[4Fe-4S] cluster</name>
        <dbReference type="ChEBI" id="CHEBI:49883"/>
    </ligand>
</feature>
<comment type="caution">
    <text evidence="8">The sequence shown here is derived from an EMBL/GenBank/DDBJ whole genome shotgun (WGS) entry which is preliminary data.</text>
</comment>
<keyword evidence="6" id="KW-0479">Metal-binding</keyword>
<evidence type="ECO:0000313" key="8">
    <source>
        <dbReference type="EMBL" id="MBD7936390.1"/>
    </source>
</evidence>
<keyword evidence="4 6" id="KW-0411">Iron-sulfur</keyword>
<dbReference type="InterPro" id="IPR014729">
    <property type="entry name" value="Rossmann-like_a/b/a_fold"/>
</dbReference>
<evidence type="ECO:0000259" key="7">
    <source>
        <dbReference type="Pfam" id="PF01507"/>
    </source>
</evidence>
<feature type="binding site" evidence="6">
    <location>
        <position position="210"/>
    </location>
    <ligand>
        <name>[4Fe-4S] cluster</name>
        <dbReference type="ChEBI" id="CHEBI:49883"/>
    </ligand>
</feature>
<dbReference type="Proteomes" id="UP000657931">
    <property type="component" value="Unassembled WGS sequence"/>
</dbReference>
<accession>A0ABR8QLJ4</accession>
<dbReference type="PANTHER" id="PTHR46509:SF1">
    <property type="entry name" value="PHOSPHOADENOSINE PHOSPHOSULFATE REDUCTASE"/>
    <property type="match status" value="1"/>
</dbReference>
<dbReference type="InterPro" id="IPR004511">
    <property type="entry name" value="PAPS/APS_Rdtase"/>
</dbReference>
<feature type="active site" description="Nucleophile; cysteine thiosulfonate intermediate" evidence="6">
    <location>
        <position position="233"/>
    </location>
</feature>
<protein>
    <recommendedName>
        <fullName evidence="6">Adenosine 5'-phosphosulfate reductase</fullName>
        <shortName evidence="6">APS reductase</shortName>
        <ecNumber evidence="6">1.8.4.10</ecNumber>
    </recommendedName>
    <alternativeName>
        <fullName evidence="6">5'-adenylylsulfate reductase</fullName>
    </alternativeName>
    <alternativeName>
        <fullName evidence="6">Thioredoxin-dependent 5'-adenylylsulfate reductase</fullName>
    </alternativeName>
</protein>
<comment type="cofactor">
    <cofactor evidence="6">
        <name>[4Fe-4S] cluster</name>
        <dbReference type="ChEBI" id="CHEBI:49883"/>
    </cofactor>
    <text evidence="6">Binds 1 [4Fe-4S] cluster per subunit.</text>
</comment>
<evidence type="ECO:0000256" key="5">
    <source>
        <dbReference type="ARBA" id="ARBA00024327"/>
    </source>
</evidence>
<dbReference type="NCBIfam" id="TIGR00434">
    <property type="entry name" value="cysH"/>
    <property type="match status" value="1"/>
</dbReference>
<comment type="pathway">
    <text evidence="5 6">Sulfur metabolism; hydrogen sulfide biosynthesis; sulfite from sulfate.</text>
</comment>
<keyword evidence="3 6" id="KW-0408">Iron</keyword>